<evidence type="ECO:0000256" key="2">
    <source>
        <dbReference type="ARBA" id="ARBA00023242"/>
    </source>
</evidence>
<dbReference type="CDD" id="cd00067">
    <property type="entry name" value="GAL4"/>
    <property type="match status" value="1"/>
</dbReference>
<dbReference type="EMBL" id="KL584836">
    <property type="protein sequence ID" value="KEQ61914.1"/>
    <property type="molecule type" value="Genomic_DNA"/>
</dbReference>
<name>A0A074VRQ7_AURM1</name>
<evidence type="ECO:0000259" key="4">
    <source>
        <dbReference type="PROSITE" id="PS50048"/>
    </source>
</evidence>
<gene>
    <name evidence="5" type="ORF">M437DRAFT_66863</name>
</gene>
<dbReference type="InterPro" id="IPR007219">
    <property type="entry name" value="XnlR_reg_dom"/>
</dbReference>
<dbReference type="Gene3D" id="4.10.240.10">
    <property type="entry name" value="Zn(2)-C6 fungal-type DNA-binding domain"/>
    <property type="match status" value="1"/>
</dbReference>
<dbReference type="GO" id="GO:0003677">
    <property type="term" value="F:DNA binding"/>
    <property type="evidence" value="ECO:0007669"/>
    <property type="project" value="InterPro"/>
</dbReference>
<dbReference type="CDD" id="cd12148">
    <property type="entry name" value="fungal_TF_MHR"/>
    <property type="match status" value="1"/>
</dbReference>
<dbReference type="PANTHER" id="PTHR47256:SF3">
    <property type="entry name" value="ZN(II)2CYS6 TRANSCRIPTION FACTOR (EUROFUNG)"/>
    <property type="match status" value="1"/>
</dbReference>
<feature type="region of interest" description="Disordered" evidence="3">
    <location>
        <begin position="229"/>
        <end position="250"/>
    </location>
</feature>
<feature type="domain" description="Zn(2)-C6 fungal-type" evidence="4">
    <location>
        <begin position="42"/>
        <end position="71"/>
    </location>
</feature>
<dbReference type="GO" id="GO:0000981">
    <property type="term" value="F:DNA-binding transcription factor activity, RNA polymerase II-specific"/>
    <property type="evidence" value="ECO:0007669"/>
    <property type="project" value="InterPro"/>
</dbReference>
<evidence type="ECO:0000313" key="6">
    <source>
        <dbReference type="Proteomes" id="UP000030672"/>
    </source>
</evidence>
<dbReference type="Pfam" id="PF00172">
    <property type="entry name" value="Zn_clus"/>
    <property type="match status" value="1"/>
</dbReference>
<dbReference type="InterPro" id="IPR036864">
    <property type="entry name" value="Zn2-C6_fun-type_DNA-bd_sf"/>
</dbReference>
<reference evidence="5 6" key="1">
    <citation type="journal article" date="2014" name="BMC Genomics">
        <title>Genome sequencing of four Aureobasidium pullulans varieties: biotechnological potential, stress tolerance, and description of new species.</title>
        <authorList>
            <person name="Gostin Ar C."/>
            <person name="Ohm R.A."/>
            <person name="Kogej T."/>
            <person name="Sonjak S."/>
            <person name="Turk M."/>
            <person name="Zajc J."/>
            <person name="Zalar P."/>
            <person name="Grube M."/>
            <person name="Sun H."/>
            <person name="Han J."/>
            <person name="Sharma A."/>
            <person name="Chiniquy J."/>
            <person name="Ngan C.Y."/>
            <person name="Lipzen A."/>
            <person name="Barry K."/>
            <person name="Grigoriev I.V."/>
            <person name="Gunde-Cimerman N."/>
        </authorList>
    </citation>
    <scope>NUCLEOTIDE SEQUENCE [LARGE SCALE GENOMIC DNA]</scope>
    <source>
        <strain evidence="5 6">CBS 110374</strain>
    </source>
</reference>
<dbReference type="STRING" id="1043003.A0A074VRQ7"/>
<dbReference type="Proteomes" id="UP000030672">
    <property type="component" value="Unassembled WGS sequence"/>
</dbReference>
<keyword evidence="1" id="KW-0479">Metal-binding</keyword>
<sequence>MSRNILPACAATDHAKVESPAAPSPTAARWHPAKVRKLAGSACEYCRKRRRKCTGEQPCPLCVDNDQECIYDITKPETSGQVIKRKHAQMQQDHDELKALFDILATANTQKSLEIHNRIRAGQSPPFILQQLQHGDILAQSRINSERHARHVLLSSLMQTTASFDEMIDFVGFTVATKSVTQIPTTALLRQLRGKQTDIKGFRNLLGYPQPSPPQRRIAISDLLSDQERPSLQTETFNSSEDEQENSKIPLEPPIKVPAKPWTVLTEDDNLVSHLISLWLEYNNPFFRVVEEDLFVKAMQSGDLRSEYCSPFLVNSILALACLWSEHEGAFFQPDDYITRGQHFHDEAFRLWQLEEGRASLTNLQALAILYPGCILRGKDKLGVSTCALLTQMGRSVPDTLQQTSSQSSHTPDELKAYQRARKTVAWAAFACDVATANTILQPAWHTACKEDLPTHEELALAKSSNTWSGYPYHDKNDYLDKDSLYIAHCRLIQLTWKAQRILYASDRSDPQFFGHVEALTDEMNHWKKELPDSLQFHGRMPAPVYDLYSCYASVIIALYSLFQPLGNARLAPSEETSQSRPKQGFRYHADLTPPYETPAITENNTKASFAQNMSYRALATAQEHAIRLASFRHHYGLKIAPPYFVQANGVVCFTLLRDLDNPASAAAFKEAFRCLLGAGMQLLWARGMARMLHLTAKNTGIQLPRAIETILEAVADTAWTKTDTEMLSSCWPNIAIAKDAKVGESVTMEDLIKKWESLAVDSEEGEGKQRG</sequence>
<dbReference type="SMART" id="SM00066">
    <property type="entry name" value="GAL4"/>
    <property type="match status" value="1"/>
</dbReference>
<dbReference type="InterPro" id="IPR053187">
    <property type="entry name" value="Notoamide_regulator"/>
</dbReference>
<dbReference type="PROSITE" id="PS50048">
    <property type="entry name" value="ZN2_CY6_FUNGAL_2"/>
    <property type="match status" value="1"/>
</dbReference>
<dbReference type="GeneID" id="63918209"/>
<dbReference type="HOGENOM" id="CLU_007003_8_2_1"/>
<keyword evidence="2" id="KW-0539">Nucleus</keyword>
<dbReference type="PROSITE" id="PS00463">
    <property type="entry name" value="ZN2_CY6_FUNGAL_1"/>
    <property type="match status" value="1"/>
</dbReference>
<dbReference type="RefSeq" id="XP_040878937.1">
    <property type="nucleotide sequence ID" value="XM_041024836.1"/>
</dbReference>
<dbReference type="AlphaFoldDB" id="A0A074VRQ7"/>
<dbReference type="GO" id="GO:0008270">
    <property type="term" value="F:zinc ion binding"/>
    <property type="evidence" value="ECO:0007669"/>
    <property type="project" value="InterPro"/>
</dbReference>
<evidence type="ECO:0000313" key="5">
    <source>
        <dbReference type="EMBL" id="KEQ61914.1"/>
    </source>
</evidence>
<feature type="compositionally biased region" description="Polar residues" evidence="3">
    <location>
        <begin position="230"/>
        <end position="239"/>
    </location>
</feature>
<accession>A0A074VRQ7</accession>
<dbReference type="PANTHER" id="PTHR47256">
    <property type="entry name" value="ZN(II)2CYS6 TRANSCRIPTION FACTOR (EUROFUNG)-RELATED"/>
    <property type="match status" value="1"/>
</dbReference>
<proteinExistence type="predicted"/>
<evidence type="ECO:0000256" key="3">
    <source>
        <dbReference type="SAM" id="MobiDB-lite"/>
    </source>
</evidence>
<dbReference type="InterPro" id="IPR001138">
    <property type="entry name" value="Zn2Cys6_DnaBD"/>
</dbReference>
<evidence type="ECO:0000256" key="1">
    <source>
        <dbReference type="ARBA" id="ARBA00022723"/>
    </source>
</evidence>
<protein>
    <recommendedName>
        <fullName evidence="4">Zn(2)-C6 fungal-type domain-containing protein</fullName>
    </recommendedName>
</protein>
<dbReference type="SUPFAM" id="SSF57701">
    <property type="entry name" value="Zn2/Cys6 DNA-binding domain"/>
    <property type="match status" value="1"/>
</dbReference>
<keyword evidence="6" id="KW-1185">Reference proteome</keyword>
<dbReference type="GO" id="GO:0006351">
    <property type="term" value="P:DNA-templated transcription"/>
    <property type="evidence" value="ECO:0007669"/>
    <property type="project" value="InterPro"/>
</dbReference>
<organism evidence="5 6">
    <name type="scientific">Aureobasidium melanogenum (strain CBS 110374)</name>
    <name type="common">Aureobasidium pullulans var. melanogenum</name>
    <dbReference type="NCBI Taxonomy" id="1043003"/>
    <lineage>
        <taxon>Eukaryota</taxon>
        <taxon>Fungi</taxon>
        <taxon>Dikarya</taxon>
        <taxon>Ascomycota</taxon>
        <taxon>Pezizomycotina</taxon>
        <taxon>Dothideomycetes</taxon>
        <taxon>Dothideomycetidae</taxon>
        <taxon>Dothideales</taxon>
        <taxon>Saccotheciaceae</taxon>
        <taxon>Aureobasidium</taxon>
    </lineage>
</organism>
<dbReference type="Pfam" id="PF04082">
    <property type="entry name" value="Fungal_trans"/>
    <property type="match status" value="1"/>
</dbReference>